<dbReference type="InterPro" id="IPR046216">
    <property type="entry name" value="DUF6249"/>
</dbReference>
<evidence type="ECO:0000313" key="3">
    <source>
        <dbReference type="EMBL" id="MEE2524749.1"/>
    </source>
</evidence>
<dbReference type="Pfam" id="PF19762">
    <property type="entry name" value="DUF6249"/>
    <property type="match status" value="1"/>
</dbReference>
<protein>
    <submittedName>
        <fullName evidence="3">DUF6249 domain-containing protein</fullName>
    </submittedName>
</protein>
<keyword evidence="1" id="KW-0472">Membrane</keyword>
<dbReference type="Proteomes" id="UP001354971">
    <property type="component" value="Unassembled WGS sequence"/>
</dbReference>
<accession>A0ABU7LLF4</accession>
<keyword evidence="1" id="KW-0812">Transmembrane</keyword>
<feature type="transmembrane region" description="Helical" evidence="1">
    <location>
        <begin position="6"/>
        <end position="23"/>
    </location>
</feature>
<sequence>MGPDVLAPLTVFGSVVLIVWIVYHHGSKNRREVLETVRQAAQSGTQLTPDVIRALGMPQKKKGGDIRAGIILLAVAAAFLALGLAISGAESDPEVIWIMAGVAAFPGFVGAALVLMGVLFRDKSENA</sequence>
<proteinExistence type="predicted"/>
<feature type="transmembrane region" description="Helical" evidence="1">
    <location>
        <begin position="68"/>
        <end position="89"/>
    </location>
</feature>
<name>A0ABU7LLF4_9PROT</name>
<evidence type="ECO:0000259" key="2">
    <source>
        <dbReference type="Pfam" id="PF19762"/>
    </source>
</evidence>
<feature type="domain" description="DUF6249" evidence="2">
    <location>
        <begin position="6"/>
        <end position="117"/>
    </location>
</feature>
<comment type="caution">
    <text evidence="3">The sequence shown here is derived from an EMBL/GenBank/DDBJ whole genome shotgun (WGS) entry which is preliminary data.</text>
</comment>
<dbReference type="RefSeq" id="WP_330197417.1">
    <property type="nucleotide sequence ID" value="NZ_JAZDRP010000001.1"/>
</dbReference>
<gene>
    <name evidence="3" type="ORF">V0U79_00090</name>
</gene>
<evidence type="ECO:0000256" key="1">
    <source>
        <dbReference type="SAM" id="Phobius"/>
    </source>
</evidence>
<keyword evidence="4" id="KW-1185">Reference proteome</keyword>
<evidence type="ECO:0000313" key="4">
    <source>
        <dbReference type="Proteomes" id="UP001354971"/>
    </source>
</evidence>
<reference evidence="3 4" key="1">
    <citation type="submission" date="2024-01" db="EMBL/GenBank/DDBJ databases">
        <title>Hyphobacterium bacterium isolated from marine sediment.</title>
        <authorList>
            <person name="Zhao S."/>
        </authorList>
    </citation>
    <scope>NUCLEOTIDE SEQUENCE [LARGE SCALE GENOMIC DNA]</scope>
    <source>
        <strain evidence="4">HN65</strain>
    </source>
</reference>
<keyword evidence="1" id="KW-1133">Transmembrane helix</keyword>
<organism evidence="3 4">
    <name type="scientific">Hyphobacterium lacteum</name>
    <dbReference type="NCBI Taxonomy" id="3116575"/>
    <lineage>
        <taxon>Bacteria</taxon>
        <taxon>Pseudomonadati</taxon>
        <taxon>Pseudomonadota</taxon>
        <taxon>Alphaproteobacteria</taxon>
        <taxon>Maricaulales</taxon>
        <taxon>Maricaulaceae</taxon>
        <taxon>Hyphobacterium</taxon>
    </lineage>
</organism>
<dbReference type="EMBL" id="JAZDRP010000001">
    <property type="protein sequence ID" value="MEE2524749.1"/>
    <property type="molecule type" value="Genomic_DNA"/>
</dbReference>
<feature type="transmembrane region" description="Helical" evidence="1">
    <location>
        <begin position="95"/>
        <end position="120"/>
    </location>
</feature>